<dbReference type="AlphaFoldDB" id="A0AAN9K275"/>
<sequence length="124" mass="14274">MFRGNFGILDLRGRLGIKEIFRGKFGILGLRGRLGIKEITEGSMRIESRRNELCKKKAAQRIRTEGMEGDWQNLCLTPTMTRFYHAFSLVSLPNVELKAKFLDTRLACQLPRRFVPSTQITIWG</sequence>
<dbReference type="Proteomes" id="UP001367508">
    <property type="component" value="Unassembled WGS sequence"/>
</dbReference>
<comment type="caution">
    <text evidence="2">The sequence shown here is derived from an EMBL/GenBank/DDBJ whole genome shotgun (WGS) entry which is preliminary data.</text>
</comment>
<proteinExistence type="predicted"/>
<organism evidence="2 3">
    <name type="scientific">Canavalia gladiata</name>
    <name type="common">Sword bean</name>
    <name type="synonym">Dolichos gladiatus</name>
    <dbReference type="NCBI Taxonomy" id="3824"/>
    <lineage>
        <taxon>Eukaryota</taxon>
        <taxon>Viridiplantae</taxon>
        <taxon>Streptophyta</taxon>
        <taxon>Embryophyta</taxon>
        <taxon>Tracheophyta</taxon>
        <taxon>Spermatophyta</taxon>
        <taxon>Magnoliopsida</taxon>
        <taxon>eudicotyledons</taxon>
        <taxon>Gunneridae</taxon>
        <taxon>Pentapetalae</taxon>
        <taxon>rosids</taxon>
        <taxon>fabids</taxon>
        <taxon>Fabales</taxon>
        <taxon>Fabaceae</taxon>
        <taxon>Papilionoideae</taxon>
        <taxon>50 kb inversion clade</taxon>
        <taxon>NPAAA clade</taxon>
        <taxon>indigoferoid/millettioid clade</taxon>
        <taxon>Phaseoleae</taxon>
        <taxon>Canavalia</taxon>
    </lineage>
</organism>
<evidence type="ECO:0000313" key="2">
    <source>
        <dbReference type="EMBL" id="KAK7308759.1"/>
    </source>
</evidence>
<name>A0AAN9K275_CANGL</name>
<evidence type="ECO:0000313" key="1">
    <source>
        <dbReference type="EMBL" id="KAK7308756.1"/>
    </source>
</evidence>
<evidence type="ECO:0000313" key="3">
    <source>
        <dbReference type="Proteomes" id="UP001367508"/>
    </source>
</evidence>
<gene>
    <name evidence="1" type="ORF">VNO77_42382</name>
    <name evidence="2" type="ORF">VNO77_42385</name>
</gene>
<dbReference type="EMBL" id="JAYMYQ010000010">
    <property type="protein sequence ID" value="KAK7308756.1"/>
    <property type="molecule type" value="Genomic_DNA"/>
</dbReference>
<keyword evidence="3" id="KW-1185">Reference proteome</keyword>
<dbReference type="EMBL" id="JAYMYQ010000010">
    <property type="protein sequence ID" value="KAK7308759.1"/>
    <property type="molecule type" value="Genomic_DNA"/>
</dbReference>
<accession>A0AAN9K275</accession>
<reference evidence="2 3" key="1">
    <citation type="submission" date="2024-01" db="EMBL/GenBank/DDBJ databases">
        <title>The genomes of 5 underutilized Papilionoideae crops provide insights into root nodulation and disease resistanc.</title>
        <authorList>
            <person name="Jiang F."/>
        </authorList>
    </citation>
    <scope>NUCLEOTIDE SEQUENCE [LARGE SCALE GENOMIC DNA]</scope>
    <source>
        <strain evidence="2">LVBAO_FW01</strain>
        <tissue evidence="2">Leaves</tissue>
    </source>
</reference>
<protein>
    <submittedName>
        <fullName evidence="2">Uncharacterized protein</fullName>
    </submittedName>
</protein>